<dbReference type="InterPro" id="IPR056800">
    <property type="entry name" value="vWA_Ro60"/>
</dbReference>
<dbReference type="AlphaFoldDB" id="A0ABD2XN60"/>
<evidence type="ECO:0000256" key="6">
    <source>
        <dbReference type="ARBA" id="ARBA00023274"/>
    </source>
</evidence>
<keyword evidence="3" id="KW-0963">Cytoplasm</keyword>
<name>A0ABD2XN60_9HYME</name>
<sequence length="566" mass="64492">MNFVLDTYGMLLNLLLVTEQQHQNPMPDFNDTALETQLRRFLYLGKEGPEYQPGNWFVHNYFVAENLPSVYELAENPLKHDVVISLILEAKENKLVQNPETLIFALAVCAQQDKSQELKKKAYDAVKKLCTTAEEFILFVKFCSHISKHKIQPKNGWGHGWRRAVKEWYLTKSPMTLAKIVTEGLHRYGWGHKDILKLAHMKVSNPDLEAVCCYILKGFKGLMVYKEENGLSPEAEEVFKYIESIEDFKHCEDEVRGAALIETLNLNLNHVPGHFLKSMEVWDSLLISMSLTTLLKNLQRIHNMGFLSKNNALTNKVLDILCKKNVEEEKIHPAQLYIALKNYENSGKPLTFEKRKIREQAKRPIPPPPEPNKMIIEKLKSLFNFSFECLEATNVNYMITISTNKNMENSCWKSGHVKAIEAAQIIALSILKTEKIVTLARFEKEGITLVETDGQVSMAQLKRKLETSYADIFDANKPMTLAADSKKVVDVFINIVDQIHPKAETSEEGIRNYRAKSNLPNAKLINVTLCATASNKPDFCDKNCLTICGFDGAVPRVIEAFARSYF</sequence>
<evidence type="ECO:0000313" key="9">
    <source>
        <dbReference type="EMBL" id="KAL3406727.1"/>
    </source>
</evidence>
<keyword evidence="10" id="KW-1185">Reference proteome</keyword>
<evidence type="ECO:0000313" key="10">
    <source>
        <dbReference type="Proteomes" id="UP001627154"/>
    </source>
</evidence>
<evidence type="ECO:0000256" key="2">
    <source>
        <dbReference type="ARBA" id="ARBA00007814"/>
    </source>
</evidence>
<organism evidence="9 10">
    <name type="scientific">Trichogramma kaykai</name>
    <dbReference type="NCBI Taxonomy" id="54128"/>
    <lineage>
        <taxon>Eukaryota</taxon>
        <taxon>Metazoa</taxon>
        <taxon>Ecdysozoa</taxon>
        <taxon>Arthropoda</taxon>
        <taxon>Hexapoda</taxon>
        <taxon>Insecta</taxon>
        <taxon>Pterygota</taxon>
        <taxon>Neoptera</taxon>
        <taxon>Endopterygota</taxon>
        <taxon>Hymenoptera</taxon>
        <taxon>Apocrita</taxon>
        <taxon>Proctotrupomorpha</taxon>
        <taxon>Chalcidoidea</taxon>
        <taxon>Trichogrammatidae</taxon>
        <taxon>Trichogramma</taxon>
    </lineage>
</organism>
<comment type="similarity">
    <text evidence="2">Belongs to the Ro 60 kDa family.</text>
</comment>
<dbReference type="SUPFAM" id="SSF53300">
    <property type="entry name" value="vWA-like"/>
    <property type="match status" value="1"/>
</dbReference>
<keyword evidence="4" id="KW-0479">Metal-binding</keyword>
<dbReference type="Proteomes" id="UP001627154">
    <property type="component" value="Unassembled WGS sequence"/>
</dbReference>
<reference evidence="9 10" key="1">
    <citation type="journal article" date="2024" name="bioRxiv">
        <title>A reference genome for Trichogramma kaykai: A tiny desert-dwelling parasitoid wasp with competing sex-ratio distorters.</title>
        <authorList>
            <person name="Culotta J."/>
            <person name="Lindsey A.R."/>
        </authorList>
    </citation>
    <scope>NUCLEOTIDE SEQUENCE [LARGE SCALE GENOMIC DNA]</scope>
    <source>
        <strain evidence="9 10">KSX58</strain>
    </source>
</reference>
<evidence type="ECO:0000256" key="5">
    <source>
        <dbReference type="ARBA" id="ARBA00022884"/>
    </source>
</evidence>
<dbReference type="Pfam" id="PF05731">
    <property type="entry name" value="TROVE"/>
    <property type="match status" value="1"/>
</dbReference>
<dbReference type="InterPro" id="IPR008858">
    <property type="entry name" value="TROVE_dom"/>
</dbReference>
<proteinExistence type="inferred from homology"/>
<dbReference type="PROSITE" id="PS50988">
    <property type="entry name" value="TROVE"/>
    <property type="match status" value="1"/>
</dbReference>
<keyword evidence="5" id="KW-0694">RNA-binding</keyword>
<evidence type="ECO:0000256" key="3">
    <source>
        <dbReference type="ARBA" id="ARBA00022490"/>
    </source>
</evidence>
<dbReference type="PANTHER" id="PTHR14202:SF0">
    <property type="entry name" value="RNA-BINDING PROTEIN RO60"/>
    <property type="match status" value="1"/>
</dbReference>
<evidence type="ECO:0000256" key="1">
    <source>
        <dbReference type="ARBA" id="ARBA00004496"/>
    </source>
</evidence>
<feature type="domain" description="TROVE" evidence="8">
    <location>
        <begin position="21"/>
        <end position="395"/>
    </location>
</feature>
<evidence type="ECO:0000259" key="8">
    <source>
        <dbReference type="PROSITE" id="PS50988"/>
    </source>
</evidence>
<gene>
    <name evidence="9" type="ORF">TKK_000870</name>
</gene>
<feature type="chain" id="PRO_5044848114" description="TROVE domain-containing protein" evidence="7">
    <location>
        <begin position="21"/>
        <end position="566"/>
    </location>
</feature>
<feature type="signal peptide" evidence="7">
    <location>
        <begin position="1"/>
        <end position="20"/>
    </location>
</feature>
<dbReference type="EMBL" id="JBJJXI010000018">
    <property type="protein sequence ID" value="KAL3406727.1"/>
    <property type="molecule type" value="Genomic_DNA"/>
</dbReference>
<accession>A0ABD2XN60</accession>
<evidence type="ECO:0000256" key="7">
    <source>
        <dbReference type="SAM" id="SignalP"/>
    </source>
</evidence>
<keyword evidence="7" id="KW-0732">Signal</keyword>
<comment type="subcellular location">
    <subcellularLocation>
        <location evidence="1">Cytoplasm</location>
    </subcellularLocation>
</comment>
<dbReference type="InterPro" id="IPR037214">
    <property type="entry name" value="TROVE_dom_sf"/>
</dbReference>
<evidence type="ECO:0000256" key="4">
    <source>
        <dbReference type="ARBA" id="ARBA00022723"/>
    </source>
</evidence>
<dbReference type="InterPro" id="IPR040322">
    <property type="entry name" value="TROVE2"/>
</dbReference>
<keyword evidence="6" id="KW-0687">Ribonucleoprotein</keyword>
<dbReference type="GO" id="GO:1990904">
    <property type="term" value="C:ribonucleoprotein complex"/>
    <property type="evidence" value="ECO:0007669"/>
    <property type="project" value="UniProtKB-KW"/>
</dbReference>
<dbReference type="InterPro" id="IPR036465">
    <property type="entry name" value="vWFA_dom_sf"/>
</dbReference>
<dbReference type="Gene3D" id="3.40.50.410">
    <property type="entry name" value="von Willebrand factor, type A domain"/>
    <property type="match status" value="1"/>
</dbReference>
<dbReference type="GO" id="GO:0003723">
    <property type="term" value="F:RNA binding"/>
    <property type="evidence" value="ECO:0007669"/>
    <property type="project" value="UniProtKB-KW"/>
</dbReference>
<dbReference type="PANTHER" id="PTHR14202">
    <property type="entry name" value="60 KDA RIBONUCLEOPROTEIN SSA/RO"/>
    <property type="match status" value="1"/>
</dbReference>
<dbReference type="GO" id="GO:0005737">
    <property type="term" value="C:cytoplasm"/>
    <property type="evidence" value="ECO:0007669"/>
    <property type="project" value="UniProtKB-SubCell"/>
</dbReference>
<dbReference type="GO" id="GO:0046872">
    <property type="term" value="F:metal ion binding"/>
    <property type="evidence" value="ECO:0007669"/>
    <property type="project" value="UniProtKB-KW"/>
</dbReference>
<dbReference type="Pfam" id="PF25045">
    <property type="entry name" value="vWA_Ro60"/>
    <property type="match status" value="1"/>
</dbReference>
<comment type="caution">
    <text evidence="9">The sequence shown here is derived from an EMBL/GenBank/DDBJ whole genome shotgun (WGS) entry which is preliminary data.</text>
</comment>
<dbReference type="SUPFAM" id="SSF140864">
    <property type="entry name" value="TROVE domain-like"/>
    <property type="match status" value="1"/>
</dbReference>
<protein>
    <recommendedName>
        <fullName evidence="8">TROVE domain-containing protein</fullName>
    </recommendedName>
</protein>